<evidence type="ECO:0000256" key="26">
    <source>
        <dbReference type="ARBA" id="ARBA00051243"/>
    </source>
</evidence>
<dbReference type="GO" id="GO:0005769">
    <property type="term" value="C:early endosome"/>
    <property type="evidence" value="ECO:0007669"/>
    <property type="project" value="UniProtKB-SubCell"/>
</dbReference>
<dbReference type="FunFam" id="4.10.1140.10:FF:000001">
    <property type="entry name" value="Receptor protein-tyrosine kinase"/>
    <property type="match status" value="1"/>
</dbReference>
<keyword evidence="22" id="KW-0675">Receptor</keyword>
<dbReference type="PROSITE" id="PS00107">
    <property type="entry name" value="PROTEIN_KINASE_ATP"/>
    <property type="match status" value="1"/>
</dbReference>
<evidence type="ECO:0000256" key="9">
    <source>
        <dbReference type="ARBA" id="ARBA00022553"/>
    </source>
</evidence>
<dbReference type="Gene3D" id="3.30.200.20">
    <property type="entry name" value="Phosphorylase Kinase, domain 1"/>
    <property type="match status" value="1"/>
</dbReference>
<evidence type="ECO:0000256" key="22">
    <source>
        <dbReference type="ARBA" id="ARBA00023170"/>
    </source>
</evidence>
<evidence type="ECO:0000256" key="25">
    <source>
        <dbReference type="ARBA" id="ARBA00023273"/>
    </source>
</evidence>
<dbReference type="GO" id="GO:0043066">
    <property type="term" value="P:negative regulation of apoptotic process"/>
    <property type="evidence" value="ECO:0007669"/>
    <property type="project" value="TreeGrafter"/>
</dbReference>
<dbReference type="InterPro" id="IPR032778">
    <property type="entry name" value="GF_recep_IV"/>
</dbReference>
<dbReference type="GO" id="GO:0004714">
    <property type="term" value="F:transmembrane receptor protein tyrosine kinase activity"/>
    <property type="evidence" value="ECO:0007669"/>
    <property type="project" value="UniProtKB-EC"/>
</dbReference>
<reference evidence="32" key="2">
    <citation type="submission" date="2004-02" db="EMBL/GenBank/DDBJ databases">
        <authorList>
            <consortium name="Genoscope"/>
            <consortium name="Whitehead Institute Centre for Genome Research"/>
        </authorList>
    </citation>
    <scope>NUCLEOTIDE SEQUENCE</scope>
</reference>
<evidence type="ECO:0000256" key="24">
    <source>
        <dbReference type="ARBA" id="ARBA00023242"/>
    </source>
</evidence>
<dbReference type="GO" id="GO:0005524">
    <property type="term" value="F:ATP binding"/>
    <property type="evidence" value="ECO:0007669"/>
    <property type="project" value="UniProtKB-UniRule"/>
</dbReference>
<dbReference type="Pfam" id="PF01030">
    <property type="entry name" value="Recep_L_domain"/>
    <property type="match status" value="2"/>
</dbReference>
<dbReference type="FunFam" id="1.10.510.10:FF:001512">
    <property type="entry name" value="Receptor tyrosine-protein kinase erbB-2"/>
    <property type="match status" value="1"/>
</dbReference>
<dbReference type="Gene3D" id="1.10.510.10">
    <property type="entry name" value="Transferase(Phosphotransferase) domain 1"/>
    <property type="match status" value="1"/>
</dbReference>
<keyword evidence="16 30" id="KW-1133">Transmembrane helix</keyword>
<accession>Q4RG29</accession>
<dbReference type="SMART" id="SM00261">
    <property type="entry name" value="FU"/>
    <property type="match status" value="4"/>
</dbReference>
<dbReference type="InterPro" id="IPR017441">
    <property type="entry name" value="Protein_kinase_ATP_BS"/>
</dbReference>
<feature type="compositionally biased region" description="Basic and acidic residues" evidence="29">
    <location>
        <begin position="865"/>
        <end position="875"/>
    </location>
</feature>
<keyword evidence="12 28" id="KW-0547">Nucleotide-binding</keyword>
<dbReference type="InterPro" id="IPR050122">
    <property type="entry name" value="RTK"/>
</dbReference>
<keyword evidence="24" id="KW-0539">Nucleus</keyword>
<comment type="subcellular location">
    <subcellularLocation>
        <location evidence="2">Cell membrane</location>
        <topology evidence="2">Single-pass type I membrane protein</topology>
    </subcellularLocation>
    <subcellularLocation>
        <location evidence="3">Cell projection</location>
    </subcellularLocation>
    <subcellularLocation>
        <location evidence="5">Cytoplasm</location>
    </subcellularLocation>
    <subcellularLocation>
        <location evidence="4">Early endosome</location>
    </subcellularLocation>
    <subcellularLocation>
        <location evidence="1">Nucleus</location>
    </subcellularLocation>
</comment>
<dbReference type="GO" id="GO:0048468">
    <property type="term" value="P:cell development"/>
    <property type="evidence" value="ECO:0007669"/>
    <property type="project" value="UniProtKB-ARBA"/>
</dbReference>
<dbReference type="PIRSF" id="PIRSF000619">
    <property type="entry name" value="TyrPK_EGF-R"/>
    <property type="match status" value="1"/>
</dbReference>
<feature type="domain" description="Tyrosine-protein kinase catalytic" evidence="31">
    <location>
        <begin position="698"/>
        <end position="1074"/>
    </location>
</feature>
<dbReference type="GO" id="GO:0008284">
    <property type="term" value="P:positive regulation of cell population proliferation"/>
    <property type="evidence" value="ECO:0007669"/>
    <property type="project" value="TreeGrafter"/>
</dbReference>
<dbReference type="FunFam" id="2.10.220.10:FF:000001">
    <property type="entry name" value="Receptor protein-tyrosine kinase"/>
    <property type="match status" value="1"/>
</dbReference>
<keyword evidence="14" id="KW-0418">Kinase</keyword>
<keyword evidence="11 30" id="KW-0812">Transmembrane</keyword>
<evidence type="ECO:0000256" key="7">
    <source>
        <dbReference type="ARBA" id="ARBA00022475"/>
    </source>
</evidence>
<keyword evidence="8" id="KW-0963">Cytoplasm</keyword>
<dbReference type="GO" id="GO:0043410">
    <property type="term" value="P:positive regulation of MAPK cascade"/>
    <property type="evidence" value="ECO:0007669"/>
    <property type="project" value="TreeGrafter"/>
</dbReference>
<keyword evidence="18 30" id="KW-0472">Membrane</keyword>
<dbReference type="OrthoDB" id="6219513at2759"/>
<feature type="binding site" evidence="27 28">
    <location>
        <position position="731"/>
    </location>
    <ligand>
        <name>ATP</name>
        <dbReference type="ChEBI" id="CHEBI:30616"/>
    </ligand>
</feature>
<evidence type="ECO:0000256" key="11">
    <source>
        <dbReference type="ARBA" id="ARBA00022692"/>
    </source>
</evidence>
<keyword evidence="17" id="KW-0805">Transcription regulation</keyword>
<evidence type="ECO:0000256" key="15">
    <source>
        <dbReference type="ARBA" id="ARBA00022840"/>
    </source>
</evidence>
<dbReference type="SUPFAM" id="SSF57184">
    <property type="entry name" value="Growth factor receptor domain"/>
    <property type="match status" value="2"/>
</dbReference>
<evidence type="ECO:0000256" key="5">
    <source>
        <dbReference type="ARBA" id="ARBA00004496"/>
    </source>
</evidence>
<dbReference type="PANTHER" id="PTHR24416">
    <property type="entry name" value="TYROSINE-PROTEIN KINASE RECEPTOR"/>
    <property type="match status" value="1"/>
</dbReference>
<dbReference type="SMART" id="SM00219">
    <property type="entry name" value="TyrKc"/>
    <property type="match status" value="1"/>
</dbReference>
<feature type="transmembrane region" description="Helical" evidence="30">
    <location>
        <begin position="811"/>
        <end position="832"/>
    </location>
</feature>
<dbReference type="FunFam" id="3.80.20.20:FF:000014">
    <property type="entry name" value="Receptor protein-tyrosine kinase"/>
    <property type="match status" value="1"/>
</dbReference>
<evidence type="ECO:0000256" key="14">
    <source>
        <dbReference type="ARBA" id="ARBA00022777"/>
    </source>
</evidence>
<keyword evidence="19" id="KW-0829">Tyrosine-protein kinase</keyword>
<evidence type="ECO:0000256" key="13">
    <source>
        <dbReference type="ARBA" id="ARBA00022753"/>
    </source>
</evidence>
<dbReference type="SUPFAM" id="SSF56112">
    <property type="entry name" value="Protein kinase-like (PK-like)"/>
    <property type="match status" value="2"/>
</dbReference>
<gene>
    <name evidence="32" type="ORF">GSTENG00035042001</name>
</gene>
<feature type="transmembrane region" description="Helical" evidence="30">
    <location>
        <begin position="632"/>
        <end position="653"/>
    </location>
</feature>
<feature type="compositionally biased region" description="Low complexity" evidence="29">
    <location>
        <begin position="849"/>
        <end position="859"/>
    </location>
</feature>
<dbReference type="Pfam" id="PF14843">
    <property type="entry name" value="GF_recep_IV"/>
    <property type="match status" value="1"/>
</dbReference>
<feature type="region of interest" description="Disordered" evidence="29">
    <location>
        <begin position="1140"/>
        <end position="1257"/>
    </location>
</feature>
<comment type="caution">
    <text evidence="32">The sequence shown here is derived from an EMBL/GenBank/DDBJ whole genome shotgun (WGS) entry which is preliminary data.</text>
</comment>
<evidence type="ECO:0000256" key="1">
    <source>
        <dbReference type="ARBA" id="ARBA00004123"/>
    </source>
</evidence>
<dbReference type="SUPFAM" id="SSF52058">
    <property type="entry name" value="L domain-like"/>
    <property type="match status" value="2"/>
</dbReference>
<evidence type="ECO:0000256" key="21">
    <source>
        <dbReference type="ARBA" id="ARBA00023163"/>
    </source>
</evidence>
<dbReference type="EMBL" id="CAAE01015106">
    <property type="protein sequence ID" value="CAG12653.1"/>
    <property type="molecule type" value="Genomic_DNA"/>
</dbReference>
<dbReference type="EC" id="2.7.10.1" evidence="6"/>
<dbReference type="InterPro" id="IPR006212">
    <property type="entry name" value="Furin_repeat"/>
</dbReference>
<keyword evidence="10" id="KW-0808">Transferase</keyword>
<dbReference type="GO" id="GO:0042995">
    <property type="term" value="C:cell projection"/>
    <property type="evidence" value="ECO:0007669"/>
    <property type="project" value="UniProtKB-SubCell"/>
</dbReference>
<feature type="region of interest" description="Disordered" evidence="29">
    <location>
        <begin position="849"/>
        <end position="891"/>
    </location>
</feature>
<feature type="binding site" evidence="27">
    <location>
        <begin position="704"/>
        <end position="712"/>
    </location>
    <ligand>
        <name>ATP</name>
        <dbReference type="ChEBI" id="CHEBI:30616"/>
    </ligand>
</feature>
<dbReference type="InterPro" id="IPR001245">
    <property type="entry name" value="Ser-Thr/Tyr_kinase_cat_dom"/>
</dbReference>
<keyword evidence="7" id="KW-1003">Cell membrane</keyword>
<dbReference type="Gene3D" id="2.10.220.10">
    <property type="entry name" value="Hormone Receptor, Insulin-like Growth Factor Receptor 1, Chain A, domain 2"/>
    <property type="match status" value="3"/>
</dbReference>
<dbReference type="InterPro" id="IPR006211">
    <property type="entry name" value="Furin-like_Cys-rich_dom"/>
</dbReference>
<evidence type="ECO:0000256" key="27">
    <source>
        <dbReference type="PIRSR" id="PIRSR000619-2"/>
    </source>
</evidence>
<evidence type="ECO:0000256" key="4">
    <source>
        <dbReference type="ARBA" id="ARBA00004412"/>
    </source>
</evidence>
<dbReference type="InterPro" id="IPR011009">
    <property type="entry name" value="Kinase-like_dom_sf"/>
</dbReference>
<evidence type="ECO:0000256" key="28">
    <source>
        <dbReference type="PROSITE-ProRule" id="PRU10141"/>
    </source>
</evidence>
<dbReference type="Gene3D" id="3.80.20.20">
    <property type="entry name" value="Receptor L-domain"/>
    <property type="match status" value="2"/>
</dbReference>
<keyword evidence="13" id="KW-0967">Endosome</keyword>
<proteinExistence type="predicted"/>
<organism evidence="32">
    <name type="scientific">Tetraodon nigroviridis</name>
    <name type="common">Spotted green pufferfish</name>
    <name type="synonym">Chelonodon nigroviridis</name>
    <dbReference type="NCBI Taxonomy" id="99883"/>
    <lineage>
        <taxon>Eukaryota</taxon>
        <taxon>Metazoa</taxon>
        <taxon>Chordata</taxon>
        <taxon>Craniata</taxon>
        <taxon>Vertebrata</taxon>
        <taxon>Euteleostomi</taxon>
        <taxon>Actinopterygii</taxon>
        <taxon>Neopterygii</taxon>
        <taxon>Teleostei</taxon>
        <taxon>Neoteleostei</taxon>
        <taxon>Acanthomorphata</taxon>
        <taxon>Eupercaria</taxon>
        <taxon>Tetraodontiformes</taxon>
        <taxon>Tetradontoidea</taxon>
        <taxon>Tetraodontidae</taxon>
        <taxon>Tetraodon</taxon>
    </lineage>
</organism>
<dbReference type="GO" id="GO:0009925">
    <property type="term" value="C:basal plasma membrane"/>
    <property type="evidence" value="ECO:0007669"/>
    <property type="project" value="TreeGrafter"/>
</dbReference>
<dbReference type="InterPro" id="IPR000494">
    <property type="entry name" value="Rcpt_L-dom"/>
</dbReference>
<dbReference type="GO" id="GO:0030182">
    <property type="term" value="P:neuron differentiation"/>
    <property type="evidence" value="ECO:0007669"/>
    <property type="project" value="TreeGrafter"/>
</dbReference>
<evidence type="ECO:0000256" key="12">
    <source>
        <dbReference type="ARBA" id="ARBA00022741"/>
    </source>
</evidence>
<dbReference type="GO" id="GO:0050793">
    <property type="term" value="P:regulation of developmental process"/>
    <property type="evidence" value="ECO:0007669"/>
    <property type="project" value="UniProtKB-ARBA"/>
</dbReference>
<keyword evidence="20" id="KW-0010">Activator</keyword>
<protein>
    <recommendedName>
        <fullName evidence="6">receptor protein-tyrosine kinase</fullName>
        <ecNumber evidence="6">2.7.10.1</ecNumber>
    </recommendedName>
</protein>
<comment type="catalytic activity">
    <reaction evidence="26">
        <text>L-tyrosyl-[protein] + ATP = O-phospho-L-tyrosyl-[protein] + ADP + H(+)</text>
        <dbReference type="Rhea" id="RHEA:10596"/>
        <dbReference type="Rhea" id="RHEA-COMP:10136"/>
        <dbReference type="Rhea" id="RHEA-COMP:20101"/>
        <dbReference type="ChEBI" id="CHEBI:15378"/>
        <dbReference type="ChEBI" id="CHEBI:30616"/>
        <dbReference type="ChEBI" id="CHEBI:46858"/>
        <dbReference type="ChEBI" id="CHEBI:61978"/>
        <dbReference type="ChEBI" id="CHEBI:456216"/>
        <dbReference type="EC" id="2.7.10.1"/>
    </reaction>
</comment>
<evidence type="ECO:0000256" key="3">
    <source>
        <dbReference type="ARBA" id="ARBA00004316"/>
    </source>
</evidence>
<keyword evidence="25" id="KW-0966">Cell projection</keyword>
<dbReference type="GO" id="GO:0043235">
    <property type="term" value="C:receptor complex"/>
    <property type="evidence" value="ECO:0007669"/>
    <property type="project" value="TreeGrafter"/>
</dbReference>
<dbReference type="InterPro" id="IPR016245">
    <property type="entry name" value="Tyr_kinase_EGF/ERB/XmrK_rcpt"/>
</dbReference>
<evidence type="ECO:0000256" key="23">
    <source>
        <dbReference type="ARBA" id="ARBA00023180"/>
    </source>
</evidence>
<evidence type="ECO:0000256" key="6">
    <source>
        <dbReference type="ARBA" id="ARBA00011902"/>
    </source>
</evidence>
<keyword evidence="21" id="KW-0804">Transcription</keyword>
<name>Q4RG29_TETNG</name>
<evidence type="ECO:0000256" key="30">
    <source>
        <dbReference type="SAM" id="Phobius"/>
    </source>
</evidence>
<evidence type="ECO:0000256" key="19">
    <source>
        <dbReference type="ARBA" id="ARBA00023137"/>
    </source>
</evidence>
<evidence type="ECO:0000256" key="20">
    <source>
        <dbReference type="ARBA" id="ARBA00023159"/>
    </source>
</evidence>
<dbReference type="GO" id="GO:0005634">
    <property type="term" value="C:nucleus"/>
    <property type="evidence" value="ECO:0007669"/>
    <property type="project" value="UniProtKB-SubCell"/>
</dbReference>
<evidence type="ECO:0000256" key="17">
    <source>
        <dbReference type="ARBA" id="ARBA00023015"/>
    </source>
</evidence>
<dbReference type="KEGG" id="tng:GSTEN00035042G001"/>
<dbReference type="PANTHER" id="PTHR24416:SF137">
    <property type="entry name" value="RECEPTOR TYROSINE-PROTEIN KINASE ERBB-2"/>
    <property type="match status" value="1"/>
</dbReference>
<keyword evidence="23" id="KW-0325">Glycoprotein</keyword>
<evidence type="ECO:0000256" key="29">
    <source>
        <dbReference type="SAM" id="MobiDB-lite"/>
    </source>
</evidence>
<evidence type="ECO:0000256" key="16">
    <source>
        <dbReference type="ARBA" id="ARBA00022989"/>
    </source>
</evidence>
<keyword evidence="15 27" id="KW-0067">ATP-binding</keyword>
<reference evidence="32" key="1">
    <citation type="journal article" date="2004" name="Nature">
        <title>Genome duplication in the teleost fish Tetraodon nigroviridis reveals the early vertebrate proto-karyotype.</title>
        <authorList>
            <person name="Jaillon O."/>
            <person name="Aury J.-M."/>
            <person name="Brunet F."/>
            <person name="Petit J.-L."/>
            <person name="Stange-Thomann N."/>
            <person name="Mauceli E."/>
            <person name="Bouneau L."/>
            <person name="Fischer C."/>
            <person name="Ozouf-Costaz C."/>
            <person name="Bernot A."/>
            <person name="Nicaud S."/>
            <person name="Jaffe D."/>
            <person name="Fisher S."/>
            <person name="Lutfalla G."/>
            <person name="Dossat C."/>
            <person name="Segurens B."/>
            <person name="Dasilva C."/>
            <person name="Salanoubat M."/>
            <person name="Levy M."/>
            <person name="Boudet N."/>
            <person name="Castellano S."/>
            <person name="Anthouard V."/>
            <person name="Jubin C."/>
            <person name="Castelli V."/>
            <person name="Katinka M."/>
            <person name="Vacherie B."/>
            <person name="Biemont C."/>
            <person name="Skalli Z."/>
            <person name="Cattolico L."/>
            <person name="Poulain J."/>
            <person name="De Berardinis V."/>
            <person name="Cruaud C."/>
            <person name="Duprat S."/>
            <person name="Brottier P."/>
            <person name="Coutanceau J.-P."/>
            <person name="Gouzy J."/>
            <person name="Parra G."/>
            <person name="Lardier G."/>
            <person name="Chapple C."/>
            <person name="McKernan K.J."/>
            <person name="McEwan P."/>
            <person name="Bosak S."/>
            <person name="Kellis M."/>
            <person name="Volff J.-N."/>
            <person name="Guigo R."/>
            <person name="Zody M.C."/>
            <person name="Mesirov J."/>
            <person name="Lindblad-Toh K."/>
            <person name="Birren B."/>
            <person name="Nusbaum C."/>
            <person name="Kahn D."/>
            <person name="Robinson-Rechavi M."/>
            <person name="Laudet V."/>
            <person name="Schachter V."/>
            <person name="Quetier F."/>
            <person name="Saurin W."/>
            <person name="Scarpelli C."/>
            <person name="Wincker P."/>
            <person name="Lander E.S."/>
            <person name="Weissenbach J."/>
            <person name="Roest Crollius H."/>
        </authorList>
    </citation>
    <scope>NUCLEOTIDE SEQUENCE [LARGE SCALE GENOMIC DNA]</scope>
</reference>
<feature type="non-terminal residue" evidence="32">
    <location>
        <position position="1335"/>
    </location>
</feature>
<evidence type="ECO:0000256" key="18">
    <source>
        <dbReference type="ARBA" id="ARBA00023136"/>
    </source>
</evidence>
<evidence type="ECO:0000256" key="2">
    <source>
        <dbReference type="ARBA" id="ARBA00004251"/>
    </source>
</evidence>
<dbReference type="Gene3D" id="1.20.5.100">
    <property type="entry name" value="Cytochrome c1, transmembrane anchor, C-terminal"/>
    <property type="match status" value="1"/>
</dbReference>
<evidence type="ECO:0000256" key="10">
    <source>
        <dbReference type="ARBA" id="ARBA00022679"/>
    </source>
</evidence>
<dbReference type="CDD" id="cd00064">
    <property type="entry name" value="FU"/>
    <property type="match status" value="3"/>
</dbReference>
<evidence type="ECO:0000256" key="8">
    <source>
        <dbReference type="ARBA" id="ARBA00022490"/>
    </source>
</evidence>
<dbReference type="InterPro" id="IPR009030">
    <property type="entry name" value="Growth_fac_rcpt_cys_sf"/>
</dbReference>
<dbReference type="InterPro" id="IPR036941">
    <property type="entry name" value="Rcpt_L-dom_sf"/>
</dbReference>
<dbReference type="Gene3D" id="4.10.1140.10">
    <property type="entry name" value="membrane-bound form of the juxtamembrane domain of the epidermal growth factor receptor like domain"/>
    <property type="match status" value="1"/>
</dbReference>
<dbReference type="Pfam" id="PF07714">
    <property type="entry name" value="PK_Tyr_Ser-Thr"/>
    <property type="match status" value="2"/>
</dbReference>
<keyword evidence="9" id="KW-0597">Phosphoprotein</keyword>
<sequence>PCPLSVAACMGTDMKLSLPSSLENHHEMLRLLYTGCQVVHGNLEITHLHGTPDLSFLQGIVEVQGYVLVAHVSVSLLPLDNLRIIRGSQLYNSSYALAVLDNTLDGRGLRTLHLRSLTEILFGSVYVWGNPQLCFPDPQSINWRDILDQQNTDTRHRLQPRAQNCPNCSSQCLTSCWGEAAQDCQTLTRSNCASGCQRCKGFLPNDCCHKQCAAGCTGPKDSDCLACRHFNDSGVCKENCPPPTTYDPATFQSKPNPDRKFSFGATCVKTCPYNYLAMDVACTLNYPKPNPKDVVPQPCGNDTQKCEKCEGDCPKVCYGPGMDDHGAVDSSGSTMVTAANVGQFNKCTKIFGSLAFHSQSFSRDPVTNASGLSPEQLSVFRNLEEITGYLYIEAWPQEWMNLNVFDNLKVIRGRMLYKGVFSLAIQNLQITSLGLRSLRSISGGLVLLHNNSQLCYTSSLPWESIVHPTQGPHRIVSKNLDPQICEKQGHVCHRLCKGGCWGPGPGQCASCETFQRGTECVEHCDIYQGSVREYASESLCVACHPECQPLNGSASCHGPGAEHCVECRKFQDGDFCVDHCPSGVKEDHQTVWKYSNATGHCLPCNTNCTLSCTVKDERGCPVDTRAGLGTTIAAAVGGVVLFFILLGLLFFYLRRQKKLKRKETMARILQEHELVEPLAPSGASPNQAQMRILKETELKKLKVLGAGAFGTVYKGVWAPDGENVKIPVAIKVLRENTSPKANKEILDPLRVPSAGDLLDLHRAVVTQLMSYGCLLEYVRKNKDHIGSQLLLNWCVQIAKVWNPEAGFVSHYVASLFFLSHLMLAGILWTQMWCVCVCVCVCVGNELPGGSSSGAQRSSSPQCPGKESKPREDHGLRSGPSAGYRRDGISRRRGEGEMEDICTEDLPLINDVQSFCSFLRCRSNGWPWSQFCKGSSLIRVMCGATVCFKSLNVTIITCSNSKMNQTPVKLLKNGISNSHLHSLQRDQTVCTSFTGVTVWELMTFGAKPYDMIPARDIPEVLEGGERLPQPPICTIDVYMIMVKSRLADIWTFCLLAGWMIDPDYRPRFKDLVKEFTTMARDPPRYVVIQSRDQGLDVEPSAAGGPGSMYSSLSTLSRSQYPTLPLGASAANGVWSPPYPMLARSPSAGEQSDSVFLESPDDPSLPPASPNRYCRDPTYSNDNQGDLETDGPGFHLPQHSHHSLPRQSHRNHVLPEYVNQEIQHPRPGILERPTTLPRKGSRADRRLPNGLSSGHSVENPGYLIPFTARTPTSPAFDNPYYLDHLAKARTGAGASEVLDSEALEAGGAMPRHVNGFVTPTAENPEYLGLADTLSGHT</sequence>
<feature type="compositionally biased region" description="Basic residues" evidence="29">
    <location>
        <begin position="1196"/>
        <end position="1210"/>
    </location>
</feature>
<evidence type="ECO:0000259" key="31">
    <source>
        <dbReference type="SMART" id="SM00219"/>
    </source>
</evidence>
<dbReference type="Pfam" id="PF00757">
    <property type="entry name" value="Furin-like"/>
    <property type="match status" value="1"/>
</dbReference>
<evidence type="ECO:0000313" key="32">
    <source>
        <dbReference type="EMBL" id="CAG12653.1"/>
    </source>
</evidence>
<dbReference type="FunFam" id="2.10.220.10:FF:000009">
    <property type="entry name" value="Receptor protein-tyrosine kinase"/>
    <property type="match status" value="1"/>
</dbReference>
<dbReference type="GO" id="GO:0007169">
    <property type="term" value="P:cell surface receptor protein tyrosine kinase signaling pathway"/>
    <property type="evidence" value="ECO:0007669"/>
    <property type="project" value="InterPro"/>
</dbReference>
<dbReference type="InterPro" id="IPR020635">
    <property type="entry name" value="Tyr_kinase_cat_dom"/>
</dbReference>